<evidence type="ECO:0000313" key="6">
    <source>
        <dbReference type="EMBL" id="KII00192.1"/>
    </source>
</evidence>
<dbReference type="AlphaFoldDB" id="A0A0C2JFW1"/>
<dbReference type="GO" id="GO:0046872">
    <property type="term" value="F:metal ion binding"/>
    <property type="evidence" value="ECO:0007669"/>
    <property type="project" value="UniProtKB-KW"/>
</dbReference>
<gene>
    <name evidence="6" type="ORF">LP52_02360</name>
</gene>
<dbReference type="SMART" id="SM00704">
    <property type="entry name" value="ZnF_CDGSH"/>
    <property type="match status" value="1"/>
</dbReference>
<keyword evidence="4" id="KW-0411">Iron-sulfur</keyword>
<dbReference type="STRING" id="183763.LP52_02360"/>
<name>A0A0C2JFW1_9ACTN</name>
<protein>
    <submittedName>
        <fullName evidence="6">Iron-binding protein</fullName>
    </submittedName>
</protein>
<comment type="caution">
    <text evidence="6">The sequence shown here is derived from an EMBL/GenBank/DDBJ whole genome shotgun (WGS) entry which is preliminary data.</text>
</comment>
<dbReference type="RefSeq" id="WP_040270383.1">
    <property type="nucleotide sequence ID" value="NZ_JROO01000005.1"/>
</dbReference>
<dbReference type="GO" id="GO:0051537">
    <property type="term" value="F:2 iron, 2 sulfur cluster binding"/>
    <property type="evidence" value="ECO:0007669"/>
    <property type="project" value="UniProtKB-KW"/>
</dbReference>
<dbReference type="Proteomes" id="UP000031675">
    <property type="component" value="Unassembled WGS sequence"/>
</dbReference>
<evidence type="ECO:0000256" key="4">
    <source>
        <dbReference type="ARBA" id="ARBA00023014"/>
    </source>
</evidence>
<keyword evidence="2" id="KW-0479">Metal-binding</keyword>
<evidence type="ECO:0000256" key="2">
    <source>
        <dbReference type="ARBA" id="ARBA00022723"/>
    </source>
</evidence>
<sequence length="71" mass="7967">MAEARRRVIVTGEGPILVYGPVDVEMPDGTRVHSDRVVTALCACGRSRHRPFCDTSHRRRVRDDEGKEHGP</sequence>
<evidence type="ECO:0000313" key="7">
    <source>
        <dbReference type="Proteomes" id="UP000031675"/>
    </source>
</evidence>
<feature type="domain" description="Iron-binding zinc finger CDGSH type" evidence="5">
    <location>
        <begin position="19"/>
        <end position="63"/>
    </location>
</feature>
<accession>A0A0C2JFW1</accession>
<dbReference type="OrthoDB" id="9800162at2"/>
<dbReference type="InterPro" id="IPR018967">
    <property type="entry name" value="FeS-contain_CDGSH-typ"/>
</dbReference>
<dbReference type="Pfam" id="PF09360">
    <property type="entry name" value="zf-CDGSH"/>
    <property type="match status" value="1"/>
</dbReference>
<dbReference type="Gene3D" id="3.40.5.90">
    <property type="entry name" value="CDGSH iron-sulfur domain, mitoNEET-type"/>
    <property type="match status" value="1"/>
</dbReference>
<evidence type="ECO:0000256" key="3">
    <source>
        <dbReference type="ARBA" id="ARBA00023004"/>
    </source>
</evidence>
<keyword evidence="1" id="KW-0001">2Fe-2S</keyword>
<proteinExistence type="predicted"/>
<keyword evidence="3" id="KW-0408">Iron</keyword>
<dbReference type="EMBL" id="JROO01000005">
    <property type="protein sequence ID" value="KII00192.1"/>
    <property type="molecule type" value="Genomic_DNA"/>
</dbReference>
<evidence type="ECO:0000256" key="1">
    <source>
        <dbReference type="ARBA" id="ARBA00022714"/>
    </source>
</evidence>
<dbReference type="InterPro" id="IPR042216">
    <property type="entry name" value="MitoNEET_CISD"/>
</dbReference>
<keyword evidence="7" id="KW-1185">Reference proteome</keyword>
<reference evidence="7" key="1">
    <citation type="journal article" date="2015" name="Chem. Biol.">
        <title>Structure, bioactivity, and resistance mechanism of streptomonomicin, an unusual lasso Peptide from an understudied halophilic actinomycete.</title>
        <authorList>
            <person name="Metelev M."/>
            <person name="Tietz J.I."/>
            <person name="Melby J.O."/>
            <person name="Blair P.M."/>
            <person name="Zhu L."/>
            <person name="Livnat I."/>
            <person name="Severinov K."/>
            <person name="Mitchell D.A."/>
        </authorList>
    </citation>
    <scope>NUCLEOTIDE SEQUENCE [LARGE SCALE GENOMIC DNA]</scope>
    <source>
        <strain evidence="7">YIM 90003</strain>
    </source>
</reference>
<dbReference type="GO" id="GO:0005737">
    <property type="term" value="C:cytoplasm"/>
    <property type="evidence" value="ECO:0007669"/>
    <property type="project" value="UniProtKB-ARBA"/>
</dbReference>
<evidence type="ECO:0000259" key="5">
    <source>
        <dbReference type="SMART" id="SM00704"/>
    </source>
</evidence>
<organism evidence="6 7">
    <name type="scientific">Streptomonospora alba</name>
    <dbReference type="NCBI Taxonomy" id="183763"/>
    <lineage>
        <taxon>Bacteria</taxon>
        <taxon>Bacillati</taxon>
        <taxon>Actinomycetota</taxon>
        <taxon>Actinomycetes</taxon>
        <taxon>Streptosporangiales</taxon>
        <taxon>Nocardiopsidaceae</taxon>
        <taxon>Streptomonospora</taxon>
    </lineage>
</organism>